<keyword evidence="8" id="KW-1185">Reference proteome</keyword>
<name>A0ABM1T3U6_LIMPO</name>
<dbReference type="PROSITE" id="PS50096">
    <property type="entry name" value="IQ"/>
    <property type="match status" value="1"/>
</dbReference>
<comment type="similarity">
    <text evidence="2">Belongs to the BRAG family.</text>
</comment>
<evidence type="ECO:0000256" key="6">
    <source>
        <dbReference type="SAM" id="MobiDB-lite"/>
    </source>
</evidence>
<feature type="domain" description="SEC7" evidence="7">
    <location>
        <begin position="633"/>
        <end position="826"/>
    </location>
</feature>
<evidence type="ECO:0000256" key="1">
    <source>
        <dbReference type="ARBA" id="ARBA00004496"/>
    </source>
</evidence>
<evidence type="ECO:0000256" key="4">
    <source>
        <dbReference type="ARBA" id="ARBA00022553"/>
    </source>
</evidence>
<feature type="compositionally biased region" description="Low complexity" evidence="6">
    <location>
        <begin position="1053"/>
        <end position="1074"/>
    </location>
</feature>
<evidence type="ECO:0000313" key="8">
    <source>
        <dbReference type="Proteomes" id="UP000694941"/>
    </source>
</evidence>
<dbReference type="Gene3D" id="1.10.1000.11">
    <property type="entry name" value="Arf Nucleotide-binding Site Opener,domain 2"/>
    <property type="match status" value="1"/>
</dbReference>
<dbReference type="Proteomes" id="UP000694941">
    <property type="component" value="Unplaced"/>
</dbReference>
<feature type="compositionally biased region" description="Polar residues" evidence="6">
    <location>
        <begin position="428"/>
        <end position="445"/>
    </location>
</feature>
<feature type="compositionally biased region" description="Low complexity" evidence="6">
    <location>
        <begin position="409"/>
        <end position="422"/>
    </location>
</feature>
<feature type="region of interest" description="Disordered" evidence="6">
    <location>
        <begin position="1042"/>
        <end position="1079"/>
    </location>
</feature>
<dbReference type="Gene3D" id="1.10.220.20">
    <property type="match status" value="1"/>
</dbReference>
<feature type="compositionally biased region" description="Polar residues" evidence="6">
    <location>
        <begin position="389"/>
        <end position="408"/>
    </location>
</feature>
<proteinExistence type="inferred from homology"/>
<dbReference type="CDD" id="cd13318">
    <property type="entry name" value="PH_IQSEC"/>
    <property type="match status" value="1"/>
</dbReference>
<evidence type="ECO:0000256" key="2">
    <source>
        <dbReference type="ARBA" id="ARBA00006248"/>
    </source>
</evidence>
<feature type="region of interest" description="Disordered" evidence="6">
    <location>
        <begin position="587"/>
        <end position="609"/>
    </location>
</feature>
<evidence type="ECO:0000256" key="5">
    <source>
        <dbReference type="ARBA" id="ARBA00023054"/>
    </source>
</evidence>
<dbReference type="Gene3D" id="2.30.29.30">
    <property type="entry name" value="Pleckstrin-homology domain (PH domain)/Phosphotyrosine-binding domain (PTB)"/>
    <property type="match status" value="1"/>
</dbReference>
<dbReference type="GeneID" id="106466758"/>
<dbReference type="CDD" id="cd00171">
    <property type="entry name" value="Sec7"/>
    <property type="match status" value="1"/>
</dbReference>
<dbReference type="RefSeq" id="XP_022250552.1">
    <property type="nucleotide sequence ID" value="XM_022394844.1"/>
</dbReference>
<reference evidence="9" key="1">
    <citation type="submission" date="2025-08" db="UniProtKB">
        <authorList>
            <consortium name="RefSeq"/>
        </authorList>
    </citation>
    <scope>IDENTIFICATION</scope>
    <source>
        <tissue evidence="9">Muscle</tissue>
    </source>
</reference>
<evidence type="ECO:0000313" key="9">
    <source>
        <dbReference type="RefSeq" id="XP_022250552.1"/>
    </source>
</evidence>
<dbReference type="InterPro" id="IPR035999">
    <property type="entry name" value="Sec7_dom_sf"/>
</dbReference>
<protein>
    <submittedName>
        <fullName evidence="9">IQ motif and SEC7 domain-containing protein 2-like isoform X1</fullName>
    </submittedName>
</protein>
<keyword evidence="5" id="KW-0175">Coiled coil</keyword>
<dbReference type="SUPFAM" id="SSF48425">
    <property type="entry name" value="Sec7 domain"/>
    <property type="match status" value="1"/>
</dbReference>
<dbReference type="Pfam" id="PF16453">
    <property type="entry name" value="IQ_SEC7_PH"/>
    <property type="match status" value="1"/>
</dbReference>
<sequence length="1129" mass="128129">MFGLDKEAVVYQEAVFMRTVRDRTKVEGYGYQIADSRSRGHKHSARAFLHPFSPYGNYYLRGRAASARNPMKYRSSAQKTPDYSAWGLCPPTAQPCLHYLETSPELNRKTIICKTSGSGHFGTKKTPPRRVDDDDALKRTRLNNSQYELSQDLQDKQVEMLERKYGGVCARKAALTIQRAFRKHCMSKRFQQLTHPGKKECRTSRRFTNTKSEGKHWLSTSDHSSCSEAMDNGAFYGKDKDLENDLCMRHSLAYIDAVVKSNLSTLCRNLGEKSQIQNFYSSNRHLRLSDASPHRYVLDFPSCTTVSTSSTSFPEHVVPSCDMFNNVDDSVSEVNHLPATLDDNSIYHTPPMNVQPSSCIPYHSYRTAVQKSGGKRYIPSKSGPILFPNPSQSTPSSRISEQFYTPRQSLSSEENTISSSNTGDPSIDSLSEDSQQLNKASSARRSVNVSMGYTFQLTENQPHRTPGRTCDYVIERKCGQPYVDHRRVSSQESRKPTIVPNHEMKYLSKSTKWPNQTLGQKSRESNYSYEPHSVHNKAVGVDDKSRQTARKCSIEYSPTWNRKTLTMAEQVLLEGQVDDRRLGNISENSEDSLESASYSTSPPVSSSDAFSANNYPEWATAQETVSTSLLYKSQVSELQRKRQYRVGLNLFNKKPERGINYLIHSNFLESTPKAVARFLISRKGLSKQNIGEYLGNLQNNFNSTVLECFVEEVDLAGMQVDVALRKYQTFFRMPGEAQKIEKLVEVFSNRYIACNRDVVSKFQNPDTIFILAFAIIMLNTDLHTPNLKADKRMKLEDFIKNLRGIDDGHDLDRDMLVGIYERIKTSEFKPGSDHVTQVLKVQQTIVGKKPNLAQPHRRLVCYCRLYEVYDINKKERAGIHQREVFLFNDTLMVTKIFSKKKTSITYTFRQSFPLCGMSVTLFEAPYYMHGIRLAQRLNNKVLVTFNARNEHDRSKFVDDLKESILEMDEMENLRIETELEKQKSLRSRTVENRDSGVADIVIFPTNSQENIRLSPDRQSSNLKRSTLSNSLLDLHDQQMNKPIRRGSAGSLDSGMSVSFQSSSASTGSQDSQSQAVASNRTHVPLQQGTMGTPSERFVNQQGFLGGLFGKKIKTPIRRVVVRTADSTDV</sequence>
<evidence type="ECO:0000256" key="3">
    <source>
        <dbReference type="ARBA" id="ARBA00022490"/>
    </source>
</evidence>
<dbReference type="Pfam" id="PF01369">
    <property type="entry name" value="Sec7"/>
    <property type="match status" value="1"/>
</dbReference>
<dbReference type="PANTHER" id="PTHR10663">
    <property type="entry name" value="GUANYL-NUCLEOTIDE EXCHANGE FACTOR"/>
    <property type="match status" value="1"/>
</dbReference>
<comment type="subcellular location">
    <subcellularLocation>
        <location evidence="1">Cytoplasm</location>
    </subcellularLocation>
</comment>
<dbReference type="SMART" id="SM00222">
    <property type="entry name" value="Sec7"/>
    <property type="match status" value="1"/>
</dbReference>
<accession>A0ABM1T3U6</accession>
<evidence type="ECO:0000259" key="7">
    <source>
        <dbReference type="PROSITE" id="PS50190"/>
    </source>
</evidence>
<feature type="region of interest" description="Disordered" evidence="6">
    <location>
        <begin position="371"/>
        <end position="445"/>
    </location>
</feature>
<dbReference type="InterPro" id="IPR000904">
    <property type="entry name" value="Sec7_dom"/>
</dbReference>
<dbReference type="PROSITE" id="PS50190">
    <property type="entry name" value="SEC7"/>
    <property type="match status" value="1"/>
</dbReference>
<organism evidence="8 9">
    <name type="scientific">Limulus polyphemus</name>
    <name type="common">Atlantic horseshoe crab</name>
    <dbReference type="NCBI Taxonomy" id="6850"/>
    <lineage>
        <taxon>Eukaryota</taxon>
        <taxon>Metazoa</taxon>
        <taxon>Ecdysozoa</taxon>
        <taxon>Arthropoda</taxon>
        <taxon>Chelicerata</taxon>
        <taxon>Merostomata</taxon>
        <taxon>Xiphosura</taxon>
        <taxon>Limulidae</taxon>
        <taxon>Limulus</taxon>
    </lineage>
</organism>
<feature type="compositionally biased region" description="Low complexity" evidence="6">
    <location>
        <begin position="595"/>
        <end position="609"/>
    </location>
</feature>
<keyword evidence="3" id="KW-0963">Cytoplasm</keyword>
<dbReference type="PANTHER" id="PTHR10663:SF342">
    <property type="entry name" value="FI21420P1"/>
    <property type="match status" value="1"/>
</dbReference>
<dbReference type="InterPro" id="IPR011993">
    <property type="entry name" value="PH-like_dom_sf"/>
</dbReference>
<dbReference type="SUPFAM" id="SSF50729">
    <property type="entry name" value="PH domain-like"/>
    <property type="match status" value="1"/>
</dbReference>
<keyword evidence="4" id="KW-0597">Phosphoprotein</keyword>
<dbReference type="InterPro" id="IPR033742">
    <property type="entry name" value="IQSEC_PH"/>
</dbReference>
<gene>
    <name evidence="9" type="primary">LOC106466758</name>
</gene>
<dbReference type="InterPro" id="IPR023394">
    <property type="entry name" value="Sec7_C_sf"/>
</dbReference>